<feature type="compositionally biased region" description="Low complexity" evidence="1">
    <location>
        <begin position="477"/>
        <end position="491"/>
    </location>
</feature>
<dbReference type="SMART" id="SM00324">
    <property type="entry name" value="RhoGAP"/>
    <property type="match status" value="1"/>
</dbReference>
<dbReference type="GO" id="GO:0005096">
    <property type="term" value="F:GTPase activator activity"/>
    <property type="evidence" value="ECO:0007669"/>
    <property type="project" value="TreeGrafter"/>
</dbReference>
<dbReference type="Gene3D" id="2.20.70.10">
    <property type="match status" value="1"/>
</dbReference>
<feature type="region of interest" description="Disordered" evidence="1">
    <location>
        <begin position="474"/>
        <end position="571"/>
    </location>
</feature>
<feature type="compositionally biased region" description="Basic and acidic residues" evidence="1">
    <location>
        <begin position="98"/>
        <end position="107"/>
    </location>
</feature>
<dbReference type="InterPro" id="IPR036020">
    <property type="entry name" value="WW_dom_sf"/>
</dbReference>
<dbReference type="InterPro" id="IPR008936">
    <property type="entry name" value="Rho_GTPase_activation_prot"/>
</dbReference>
<accession>A0A154P7H4</accession>
<dbReference type="FunFam" id="2.20.70.10:FF:000022">
    <property type="entry name" value="Rho GTPase activating protein 39"/>
    <property type="match status" value="1"/>
</dbReference>
<dbReference type="PROSITE" id="PS50238">
    <property type="entry name" value="RHOGAP"/>
    <property type="match status" value="1"/>
</dbReference>
<dbReference type="InterPro" id="IPR000857">
    <property type="entry name" value="MyTH4_dom"/>
</dbReference>
<dbReference type="EMBL" id="KQ434832">
    <property type="protein sequence ID" value="KZC07879.1"/>
    <property type="molecule type" value="Genomic_DNA"/>
</dbReference>
<evidence type="ECO:0000259" key="4">
    <source>
        <dbReference type="PROSITE" id="PS51016"/>
    </source>
</evidence>
<feature type="compositionally biased region" description="Low complexity" evidence="1">
    <location>
        <begin position="108"/>
        <end position="139"/>
    </location>
</feature>
<evidence type="ECO:0000313" key="5">
    <source>
        <dbReference type="EMBL" id="KZC07879.1"/>
    </source>
</evidence>
<feature type="region of interest" description="Disordered" evidence="1">
    <location>
        <begin position="82"/>
        <end position="282"/>
    </location>
</feature>
<feature type="region of interest" description="Disordered" evidence="1">
    <location>
        <begin position="303"/>
        <end position="331"/>
    </location>
</feature>
<name>A0A154P7H4_DUFNO</name>
<feature type="compositionally biased region" description="Basic and acidic residues" evidence="1">
    <location>
        <begin position="303"/>
        <end position="316"/>
    </location>
</feature>
<dbReference type="Proteomes" id="UP000076502">
    <property type="component" value="Unassembled WGS sequence"/>
</dbReference>
<evidence type="ECO:0000313" key="6">
    <source>
        <dbReference type="Proteomes" id="UP000076502"/>
    </source>
</evidence>
<dbReference type="SUPFAM" id="SSF51045">
    <property type="entry name" value="WW domain"/>
    <property type="match status" value="1"/>
</dbReference>
<reference evidence="5 6" key="1">
    <citation type="submission" date="2015-07" db="EMBL/GenBank/DDBJ databases">
        <title>The genome of Dufourea novaeangliae.</title>
        <authorList>
            <person name="Pan H."/>
            <person name="Kapheim K."/>
        </authorList>
    </citation>
    <scope>NUCLEOTIDE SEQUENCE [LARGE SCALE GENOMIC DNA]</scope>
    <source>
        <strain evidence="5">0120121106</strain>
        <tissue evidence="5">Whole body</tissue>
    </source>
</reference>
<dbReference type="FunFam" id="1.25.40.530:FF:000007">
    <property type="entry name" value="Rho GTPase-activating protein 39"/>
    <property type="match status" value="1"/>
</dbReference>
<dbReference type="PANTHER" id="PTHR45876">
    <property type="entry name" value="FI04035P"/>
    <property type="match status" value="1"/>
</dbReference>
<feature type="compositionally biased region" description="Polar residues" evidence="1">
    <location>
        <begin position="230"/>
        <end position="247"/>
    </location>
</feature>
<feature type="compositionally biased region" description="Acidic residues" evidence="1">
    <location>
        <begin position="626"/>
        <end position="637"/>
    </location>
</feature>
<dbReference type="GO" id="GO:0007165">
    <property type="term" value="P:signal transduction"/>
    <property type="evidence" value="ECO:0007669"/>
    <property type="project" value="InterPro"/>
</dbReference>
<dbReference type="GO" id="GO:0005856">
    <property type="term" value="C:cytoskeleton"/>
    <property type="evidence" value="ECO:0007669"/>
    <property type="project" value="InterPro"/>
</dbReference>
<dbReference type="PROSITE" id="PS50020">
    <property type="entry name" value="WW_DOMAIN_2"/>
    <property type="match status" value="1"/>
</dbReference>
<dbReference type="OrthoDB" id="437889at2759"/>
<dbReference type="FunFam" id="1.10.555.10:FF:000045">
    <property type="entry name" value="RhoGAP domain containing protein"/>
    <property type="match status" value="1"/>
</dbReference>
<sequence length="1154" mass="130154">MEWVEIIEPRTKEHMYANLTTGECVWDPPPGVPVKKTDNNQWWELFDQNTSRFYYYNATSQKTVWHRPSDCDIIPLAKLQTLKQNTEPPSSSGIDTQKSAEPRKKESVSTQTQTPSVSRSTRFSHQESSNLSSSLQSGSVNKTRISGVGVDLQTSPPSPSPSTRRHHHHHHHHNNRHHRHHEVPTTRRQHNHSQDSGRSSDSSVSHSRTSLESTGYRLLDSPHRHHHRSAVQTPANQAQSSPRQHSGTLEARGHKSGTLESVKNQKSVPLGEPPPLGLSLSTSTPLFKKKTFVDAQREVRAGNLELEKNKNGRESSRGSYGPEPSTSPYRDSLMESRIFRQEMPPYRPPEVHERVNSLDKTNTSAFYPSSMHSRNMNKQDNTGSIGRRHHGCSVSLSEANVRDMYGAMLAERNEPSKSLVRGTAVLTNASKQKSLEIAERERERERDREKEYRRNTACNNSLDCVPQPLARSYSFVQQQKQQQKMQQMHQQQSRRRDRDDDSMHERYLISQSHEQPRQRLSSNTSSSNSSNSSSNSAVGEETEGLTEGDESKKKRSNGNPSPPPSPFYGNPLSDADYLLPLQHYILQQAKLSGCYKFGDPLLAEEGDDSLDEEGGRGEGIGGRADDDSDDQFADDEAASNQGDSSSQEYLEDHYADLGNYDTAGLATYYNTADTLTRPQVRPPSPPITVPQTEIRDIVTTTRQVTVPTSTISSIPAIGTIRVDNIDTEEARRNDSAGGGDIEKYAQDNLNLNCGRPKGLRLLFRKKFSVRDILSWSKDPIPQPMLVVVDGEKLLKRDACNLFRLVQVYMGDRKTNVGMTLDSVAMDIVNTAFSKPPLRDELYVQICRQTTENPRKESLRRGWELMAVCLAFVPPSATFEPYLEGYMNRHRDPNFQFPEVAKWPIHVQVSHYATVACRRLQRIGAHGKRQPRKATIEDIDQARIQIFRASMFGATLSEVMALQRDRFPNRELPWIQTTLTRQVLARGGILTEGIFRVSADADEVSALKACLDRFEDGTILAVSQDAHAPASLLKLWVRELYEPLIPDSFYTECVSMRHDDAEVSAANVAGLVDRLPDLNRRVLCHLIRFLQIFARPEVVARTKMDANNLAMVMAPNILRCTSQDPRVILENARKEMAFVRTLIESLETAWVDDLH</sequence>
<feature type="compositionally biased region" description="Basic and acidic residues" evidence="1">
    <location>
        <begin position="433"/>
        <end position="454"/>
    </location>
</feature>
<feature type="domain" description="Rho-GAP" evidence="3">
    <location>
        <begin position="953"/>
        <end position="1149"/>
    </location>
</feature>
<keyword evidence="6" id="KW-1185">Reference proteome</keyword>
<evidence type="ECO:0000259" key="2">
    <source>
        <dbReference type="PROSITE" id="PS50020"/>
    </source>
</evidence>
<feature type="compositionally biased region" description="Polar residues" evidence="1">
    <location>
        <begin position="82"/>
        <end position="97"/>
    </location>
</feature>
<feature type="compositionally biased region" description="Low complexity" evidence="1">
    <location>
        <begin position="521"/>
        <end position="536"/>
    </location>
</feature>
<feature type="region of interest" description="Disordered" evidence="1">
    <location>
        <begin position="605"/>
        <end position="648"/>
    </location>
</feature>
<dbReference type="Gene3D" id="1.25.40.530">
    <property type="entry name" value="MyTH4 domain"/>
    <property type="match status" value="1"/>
</dbReference>
<dbReference type="SUPFAM" id="SSF48350">
    <property type="entry name" value="GTPase activation domain, GAP"/>
    <property type="match status" value="1"/>
</dbReference>
<dbReference type="InterPro" id="IPR038185">
    <property type="entry name" value="MyTH4_dom_sf"/>
</dbReference>
<feature type="compositionally biased region" description="Basic residues" evidence="1">
    <location>
        <begin position="163"/>
        <end position="191"/>
    </location>
</feature>
<organism evidence="5 6">
    <name type="scientific">Dufourea novaeangliae</name>
    <name type="common">Sweat bee</name>
    <dbReference type="NCBI Taxonomy" id="178035"/>
    <lineage>
        <taxon>Eukaryota</taxon>
        <taxon>Metazoa</taxon>
        <taxon>Ecdysozoa</taxon>
        <taxon>Arthropoda</taxon>
        <taxon>Hexapoda</taxon>
        <taxon>Insecta</taxon>
        <taxon>Pterygota</taxon>
        <taxon>Neoptera</taxon>
        <taxon>Endopterygota</taxon>
        <taxon>Hymenoptera</taxon>
        <taxon>Apocrita</taxon>
        <taxon>Aculeata</taxon>
        <taxon>Apoidea</taxon>
        <taxon>Anthophila</taxon>
        <taxon>Halictidae</taxon>
        <taxon>Rophitinae</taxon>
        <taxon>Dufourea</taxon>
    </lineage>
</organism>
<feature type="compositionally biased region" description="Low complexity" evidence="1">
    <location>
        <begin position="194"/>
        <end position="210"/>
    </location>
</feature>
<dbReference type="Pfam" id="PF00620">
    <property type="entry name" value="RhoGAP"/>
    <property type="match status" value="1"/>
</dbReference>
<dbReference type="Pfam" id="PF00784">
    <property type="entry name" value="MyTH4"/>
    <property type="match status" value="1"/>
</dbReference>
<dbReference type="Gene3D" id="1.10.555.10">
    <property type="entry name" value="Rho GTPase activation protein"/>
    <property type="match status" value="1"/>
</dbReference>
<protein>
    <submittedName>
        <fullName evidence="5">Rho GTPase-activating protein 39</fullName>
    </submittedName>
</protein>
<proteinExistence type="predicted"/>
<feature type="compositionally biased region" description="Basic and acidic residues" evidence="1">
    <location>
        <begin position="494"/>
        <end position="507"/>
    </location>
</feature>
<dbReference type="SMART" id="SM00139">
    <property type="entry name" value="MyTH4"/>
    <property type="match status" value="1"/>
</dbReference>
<evidence type="ECO:0000259" key="3">
    <source>
        <dbReference type="PROSITE" id="PS50238"/>
    </source>
</evidence>
<dbReference type="AlphaFoldDB" id="A0A154P7H4"/>
<dbReference type="STRING" id="178035.A0A154P7H4"/>
<feature type="compositionally biased region" description="Polar residues" evidence="1">
    <location>
        <begin position="639"/>
        <end position="648"/>
    </location>
</feature>
<feature type="domain" description="WW" evidence="2">
    <location>
        <begin position="43"/>
        <end position="70"/>
    </location>
</feature>
<feature type="compositionally biased region" description="Polar residues" evidence="1">
    <location>
        <begin position="258"/>
        <end position="267"/>
    </location>
</feature>
<gene>
    <name evidence="5" type="ORF">WN55_09865</name>
</gene>
<dbReference type="PROSITE" id="PS51016">
    <property type="entry name" value="MYTH4"/>
    <property type="match status" value="1"/>
</dbReference>
<dbReference type="InterPro" id="IPR000198">
    <property type="entry name" value="RhoGAP_dom"/>
</dbReference>
<dbReference type="InterPro" id="IPR001202">
    <property type="entry name" value="WW_dom"/>
</dbReference>
<dbReference type="GO" id="GO:0005737">
    <property type="term" value="C:cytoplasm"/>
    <property type="evidence" value="ECO:0007669"/>
    <property type="project" value="TreeGrafter"/>
</dbReference>
<feature type="region of interest" description="Disordered" evidence="1">
    <location>
        <begin position="431"/>
        <end position="454"/>
    </location>
</feature>
<feature type="domain" description="MyTH4" evidence="4">
    <location>
        <begin position="775"/>
        <end position="941"/>
    </location>
</feature>
<dbReference type="PANTHER" id="PTHR45876:SF8">
    <property type="entry name" value="FI04035P"/>
    <property type="match status" value="1"/>
</dbReference>
<evidence type="ECO:0000256" key="1">
    <source>
        <dbReference type="SAM" id="MobiDB-lite"/>
    </source>
</evidence>